<dbReference type="InterPro" id="IPR027444">
    <property type="entry name" value="H-NS_C_dom"/>
</dbReference>
<comment type="caution">
    <text evidence="3">The sequence shown here is derived from an EMBL/GenBank/DDBJ whole genome shotgun (WGS) entry which is preliminary data.</text>
</comment>
<evidence type="ECO:0000313" key="4">
    <source>
        <dbReference type="Proteomes" id="UP000305709"/>
    </source>
</evidence>
<feature type="domain" description="DNA-binding protein H-NS-like C-terminal" evidence="2">
    <location>
        <begin position="57"/>
        <end position="102"/>
    </location>
</feature>
<evidence type="ECO:0000256" key="1">
    <source>
        <dbReference type="SAM" id="MobiDB-lite"/>
    </source>
</evidence>
<accession>A0A5C4NAN5</accession>
<sequence>MDGEADGPQASDGGLSAPHPVEATAAGRRSLASNDGAAPQAGSSLRLGPLRRHVPSKLAGTKVPAKYRDPANAANVWSGRGRSPRWYEEALRAGTPPEAMLIHDD</sequence>
<evidence type="ECO:0000259" key="2">
    <source>
        <dbReference type="SMART" id="SM00528"/>
    </source>
</evidence>
<protein>
    <submittedName>
        <fullName evidence="3">H-NS histone family protein</fullName>
    </submittedName>
</protein>
<dbReference type="OrthoDB" id="5297879at2"/>
<dbReference type="Proteomes" id="UP000305709">
    <property type="component" value="Unassembled WGS sequence"/>
</dbReference>
<dbReference type="InterPro" id="IPR037150">
    <property type="entry name" value="H-NS_C_dom_sf"/>
</dbReference>
<dbReference type="Gene3D" id="4.10.430.10">
    <property type="entry name" value="Histone-like protein H-NS, C-terminal domain"/>
    <property type="match status" value="1"/>
</dbReference>
<keyword evidence="4" id="KW-1185">Reference proteome</keyword>
<feature type="region of interest" description="Disordered" evidence="1">
    <location>
        <begin position="1"/>
        <end position="66"/>
    </location>
</feature>
<reference evidence="3 4" key="1">
    <citation type="submission" date="2019-06" db="EMBL/GenBank/DDBJ databases">
        <authorList>
            <person name="Jiang L."/>
        </authorList>
    </citation>
    <scope>NUCLEOTIDE SEQUENCE [LARGE SCALE GENOMIC DNA]</scope>
    <source>
        <strain evidence="3 4">YIM 48858</strain>
    </source>
</reference>
<dbReference type="AlphaFoldDB" id="A0A5C4NAN5"/>
<name>A0A5C4NAN5_9RHOB</name>
<gene>
    <name evidence="3" type="ORF">FHG71_17250</name>
</gene>
<organism evidence="3 4">
    <name type="scientific">Rubellimicrobium roseum</name>
    <dbReference type="NCBI Taxonomy" id="687525"/>
    <lineage>
        <taxon>Bacteria</taxon>
        <taxon>Pseudomonadati</taxon>
        <taxon>Pseudomonadota</taxon>
        <taxon>Alphaproteobacteria</taxon>
        <taxon>Rhodobacterales</taxon>
        <taxon>Roseobacteraceae</taxon>
        <taxon>Rubellimicrobium</taxon>
    </lineage>
</organism>
<dbReference type="SMART" id="SM00528">
    <property type="entry name" value="HNS"/>
    <property type="match status" value="1"/>
</dbReference>
<dbReference type="EMBL" id="VDFV01000036">
    <property type="protein sequence ID" value="TNC65794.1"/>
    <property type="molecule type" value="Genomic_DNA"/>
</dbReference>
<evidence type="ECO:0000313" key="3">
    <source>
        <dbReference type="EMBL" id="TNC65794.1"/>
    </source>
</evidence>
<dbReference type="GO" id="GO:0003677">
    <property type="term" value="F:DNA binding"/>
    <property type="evidence" value="ECO:0007669"/>
    <property type="project" value="InterPro"/>
</dbReference>
<proteinExistence type="predicted"/>
<dbReference type="Pfam" id="PF00816">
    <property type="entry name" value="Histone_HNS"/>
    <property type="match status" value="1"/>
</dbReference>
<dbReference type="SUPFAM" id="SSF81273">
    <property type="entry name" value="H-NS histone-like proteins"/>
    <property type="match status" value="1"/>
</dbReference>